<comment type="caution">
    <text evidence="1">The sequence shown here is derived from an EMBL/GenBank/DDBJ whole genome shotgun (WGS) entry which is preliminary data.</text>
</comment>
<evidence type="ECO:0000313" key="1">
    <source>
        <dbReference type="EMBL" id="CAG8658115.1"/>
    </source>
</evidence>
<keyword evidence="2" id="KW-1185">Reference proteome</keyword>
<dbReference type="Proteomes" id="UP000789702">
    <property type="component" value="Unassembled WGS sequence"/>
</dbReference>
<evidence type="ECO:0000313" key="2">
    <source>
        <dbReference type="Proteomes" id="UP000789702"/>
    </source>
</evidence>
<dbReference type="EMBL" id="CAJVPU010017218">
    <property type="protein sequence ID" value="CAG8658115.1"/>
    <property type="molecule type" value="Genomic_DNA"/>
</dbReference>
<protein>
    <submittedName>
        <fullName evidence="1">10998_t:CDS:1</fullName>
    </submittedName>
</protein>
<proteinExistence type="predicted"/>
<sequence>MLLKKFFVIIVFLALTSLGSTIPPNIASKIPPKTLQILDNVPLNLSKNCASALQEVITNPEILNCIPLVAILPILPIITDPNFFSSIKQNPKKLLDYLPQLDQFSDILCGVPKCSNKSVQGAINTIKDGCNEDLKEKDTTAQIAFGSAVFFSPVRDITCFKVIDKDKYCKDETAKVVLDLPNSPINITHNAIIDAVIVSVPKIICTRCNKDIVNTLFNFLNNNYLALNLLASMGIDQSLIDKTKVGVAFKCGIEFEDGIVPDLPSN</sequence>
<organism evidence="1 2">
    <name type="scientific">Dentiscutata heterogama</name>
    <dbReference type="NCBI Taxonomy" id="1316150"/>
    <lineage>
        <taxon>Eukaryota</taxon>
        <taxon>Fungi</taxon>
        <taxon>Fungi incertae sedis</taxon>
        <taxon>Mucoromycota</taxon>
        <taxon>Glomeromycotina</taxon>
        <taxon>Glomeromycetes</taxon>
        <taxon>Diversisporales</taxon>
        <taxon>Gigasporaceae</taxon>
        <taxon>Dentiscutata</taxon>
    </lineage>
</organism>
<reference evidence="1" key="1">
    <citation type="submission" date="2021-06" db="EMBL/GenBank/DDBJ databases">
        <authorList>
            <person name="Kallberg Y."/>
            <person name="Tangrot J."/>
            <person name="Rosling A."/>
        </authorList>
    </citation>
    <scope>NUCLEOTIDE SEQUENCE</scope>
    <source>
        <strain evidence="1">IL203A</strain>
    </source>
</reference>
<name>A0ACA9NJ39_9GLOM</name>
<gene>
    <name evidence="1" type="ORF">DHETER_LOCUS9623</name>
</gene>
<accession>A0ACA9NJ39</accession>